<dbReference type="PANTHER" id="PTHR11012:SF6">
    <property type="entry name" value="CHK DOMAIN OV1-RELATED"/>
    <property type="match status" value="1"/>
</dbReference>
<dbReference type="Proteomes" id="UP000494163">
    <property type="component" value="Chromosome 3R"/>
</dbReference>
<proteinExistence type="predicted"/>
<dbReference type="InterPro" id="IPR011009">
    <property type="entry name" value="Kinase-like_dom_sf"/>
</dbReference>
<gene>
    <name evidence="2" type="ORF">Dbus_chr3Rg2715</name>
</gene>
<dbReference type="InterPro" id="IPR015897">
    <property type="entry name" value="CHK_kinase-like"/>
</dbReference>
<keyword evidence="3" id="KW-1185">Reference proteome</keyword>
<dbReference type="Pfam" id="PF02958">
    <property type="entry name" value="EcKL"/>
    <property type="match status" value="1"/>
</dbReference>
<dbReference type="SUPFAM" id="SSF56112">
    <property type="entry name" value="Protein kinase-like (PK-like)"/>
    <property type="match status" value="1"/>
</dbReference>
<dbReference type="STRING" id="30019.A0A0M4EQ16"/>
<dbReference type="EMBL" id="CP012526">
    <property type="protein sequence ID" value="ALC47965.1"/>
    <property type="molecule type" value="Genomic_DNA"/>
</dbReference>
<evidence type="ECO:0000313" key="3">
    <source>
        <dbReference type="Proteomes" id="UP000494163"/>
    </source>
</evidence>
<dbReference type="OMA" id="YKTAMAS"/>
<dbReference type="SMART" id="SM00587">
    <property type="entry name" value="CHK"/>
    <property type="match status" value="1"/>
</dbReference>
<evidence type="ECO:0000313" key="2">
    <source>
        <dbReference type="EMBL" id="ALC47965.1"/>
    </source>
</evidence>
<accession>A0A0M4EQ16</accession>
<dbReference type="OrthoDB" id="191037at2759"/>
<feature type="domain" description="CHK kinase-like" evidence="1">
    <location>
        <begin position="141"/>
        <end position="332"/>
    </location>
</feature>
<dbReference type="AlphaFoldDB" id="A0A0M4EQ16"/>
<dbReference type="Gene3D" id="3.90.1200.10">
    <property type="match status" value="1"/>
</dbReference>
<evidence type="ECO:0000259" key="1">
    <source>
        <dbReference type="SMART" id="SM00587"/>
    </source>
</evidence>
<name>A0A0M4EQ16_DROBS</name>
<sequence length="419" mass="49001">MPDNNNKFCASNDVQIPAWVNETYFKKILKQQHRNFRKILHLTIIPATSPGESYTSLLMRIIIDIEMKDGFTQQKSYIMKTMLADAEGIGFINTLNIFPKEKQMYQQIIPELEQIYMQIGMNIKFAPKCNWAENVNGRISLVLEDLKTKKFSNINRLKGFNMKQMQRVLEKLAQFHASTAVWHQLNGPYPDDFKRTYLPANYHRSKSYQARVQSFKRAMTTWGFSDSESYVRCIPTADQFVQAAARCFNNDPQEFKVLNHGDFWSGNILLNNTLACDINELQFVDFQMCKWGSPAQDLWELIICSAHYSIRIKQFDYFVRIYHTHLVQCLKLLSYAKPLPLLKDLHMCMIKYGFWGYSTTFTHLVLILFPVDEEASLPKLMQPTEDGDLFRFKIYTNPLYVQAALSIFPFLQRRGILDF</sequence>
<reference evidence="2 3" key="1">
    <citation type="submission" date="2015-08" db="EMBL/GenBank/DDBJ databases">
        <title>Ancestral chromatin configuration constrains chromatin evolution on differentiating sex chromosomes in Drosophila.</title>
        <authorList>
            <person name="Zhou Q."/>
            <person name="Bachtrog D."/>
        </authorList>
    </citation>
    <scope>NUCLEOTIDE SEQUENCE [LARGE SCALE GENOMIC DNA]</scope>
    <source>
        <tissue evidence="2">Whole larvae</tissue>
    </source>
</reference>
<organism evidence="2 3">
    <name type="scientific">Drosophila busckii</name>
    <name type="common">Fruit fly</name>
    <dbReference type="NCBI Taxonomy" id="30019"/>
    <lineage>
        <taxon>Eukaryota</taxon>
        <taxon>Metazoa</taxon>
        <taxon>Ecdysozoa</taxon>
        <taxon>Arthropoda</taxon>
        <taxon>Hexapoda</taxon>
        <taxon>Insecta</taxon>
        <taxon>Pterygota</taxon>
        <taxon>Neoptera</taxon>
        <taxon>Endopterygota</taxon>
        <taxon>Diptera</taxon>
        <taxon>Brachycera</taxon>
        <taxon>Muscomorpha</taxon>
        <taxon>Ephydroidea</taxon>
        <taxon>Drosophilidae</taxon>
        <taxon>Drosophila</taxon>
    </lineage>
</organism>
<dbReference type="InterPro" id="IPR004119">
    <property type="entry name" value="EcKL"/>
</dbReference>
<protein>
    <submittedName>
        <fullName evidence="2">CG31102</fullName>
    </submittedName>
</protein>
<dbReference type="PANTHER" id="PTHR11012">
    <property type="entry name" value="PROTEIN KINASE-LIKE DOMAIN-CONTAINING"/>
    <property type="match status" value="1"/>
</dbReference>